<protein>
    <submittedName>
        <fullName evidence="2">Tropinesterase</fullName>
        <ecNumber evidence="2">3.1.1.10</ecNumber>
    </submittedName>
</protein>
<sequence length="263" mass="30634">MKLTYLYTIINKIVAESVDKMISVKEECLRINSANLVYYETGNSDIPILFLHGNSSNSFIFDKMYKYFERKYRVIAVDSRGHGKSDRGYVPYSIRLLASDMINFCDAKGLKKVIIIGYSDGGNIALVMADKKPEIIDKLIIISPNNKVNGMKRWFRYSIQFYTMALKIIQIFKFNSKSKTRFQVWRMNLMLRDIGVSMKDLNKMNVQTLILGAENDVIYRKHLIKINKNIKNSILKIIKYTNHFNIVSSEKTIKYIENFIESK</sequence>
<dbReference type="InterPro" id="IPR000073">
    <property type="entry name" value="AB_hydrolase_1"/>
</dbReference>
<dbReference type="InterPro" id="IPR029058">
    <property type="entry name" value="AB_hydrolase_fold"/>
</dbReference>
<dbReference type="PANTHER" id="PTHR43798">
    <property type="entry name" value="MONOACYLGLYCEROL LIPASE"/>
    <property type="match status" value="1"/>
</dbReference>
<dbReference type="Pfam" id="PF00561">
    <property type="entry name" value="Abhydrolase_1"/>
    <property type="match status" value="1"/>
</dbReference>
<evidence type="ECO:0000313" key="3">
    <source>
        <dbReference type="Proteomes" id="UP000095488"/>
    </source>
</evidence>
<keyword evidence="2" id="KW-0378">Hydrolase</keyword>
<name>A0ABP2AU56_SARVE</name>
<feature type="domain" description="AB hydrolase-1" evidence="1">
    <location>
        <begin position="47"/>
        <end position="155"/>
    </location>
</feature>
<dbReference type="InterPro" id="IPR050266">
    <property type="entry name" value="AB_hydrolase_sf"/>
</dbReference>
<dbReference type="EC" id="3.1.1.10" evidence="2"/>
<dbReference type="GO" id="GO:0050357">
    <property type="term" value="F:tropinesterase activity"/>
    <property type="evidence" value="ECO:0007669"/>
    <property type="project" value="UniProtKB-EC"/>
</dbReference>
<evidence type="ECO:0000259" key="1">
    <source>
        <dbReference type="Pfam" id="PF00561"/>
    </source>
</evidence>
<dbReference type="PANTHER" id="PTHR43798:SF33">
    <property type="entry name" value="HYDROLASE, PUTATIVE (AFU_ORTHOLOGUE AFUA_2G14860)-RELATED"/>
    <property type="match status" value="1"/>
</dbReference>
<dbReference type="RefSeq" id="WP_082412346.1">
    <property type="nucleotide sequence ID" value="NZ_CABIXL010000006.1"/>
</dbReference>
<comment type="caution">
    <text evidence="2">The sequence shown here is derived from an EMBL/GenBank/DDBJ whole genome shotgun (WGS) entry which is preliminary data.</text>
</comment>
<dbReference type="Proteomes" id="UP000095488">
    <property type="component" value="Unassembled WGS sequence"/>
</dbReference>
<gene>
    <name evidence="2" type="ORF">ERS852473_01806</name>
</gene>
<dbReference type="SUPFAM" id="SSF53474">
    <property type="entry name" value="alpha/beta-Hydrolases"/>
    <property type="match status" value="1"/>
</dbReference>
<evidence type="ECO:0000313" key="2">
    <source>
        <dbReference type="EMBL" id="CUO07170.1"/>
    </source>
</evidence>
<reference evidence="2 3" key="1">
    <citation type="submission" date="2015-09" db="EMBL/GenBank/DDBJ databases">
        <authorList>
            <consortium name="Pathogen Informatics"/>
            <person name="Wu L."/>
            <person name="Ma J."/>
        </authorList>
    </citation>
    <scope>NUCLEOTIDE SEQUENCE [LARGE SCALE GENOMIC DNA]</scope>
    <source>
        <strain evidence="2 3">2789STDY5834858</strain>
    </source>
</reference>
<dbReference type="Gene3D" id="3.40.50.1820">
    <property type="entry name" value="alpha/beta hydrolase"/>
    <property type="match status" value="1"/>
</dbReference>
<keyword evidence="3" id="KW-1185">Reference proteome</keyword>
<dbReference type="PRINTS" id="PR00111">
    <property type="entry name" value="ABHYDROLASE"/>
</dbReference>
<dbReference type="EMBL" id="CYZR01000006">
    <property type="protein sequence ID" value="CUO07170.1"/>
    <property type="molecule type" value="Genomic_DNA"/>
</dbReference>
<organism evidence="2 3">
    <name type="scientific">Sarcina ventriculi</name>
    <name type="common">Clostridium ventriculi</name>
    <dbReference type="NCBI Taxonomy" id="1267"/>
    <lineage>
        <taxon>Bacteria</taxon>
        <taxon>Bacillati</taxon>
        <taxon>Bacillota</taxon>
        <taxon>Clostridia</taxon>
        <taxon>Eubacteriales</taxon>
        <taxon>Clostridiaceae</taxon>
        <taxon>Sarcina</taxon>
    </lineage>
</organism>
<proteinExistence type="predicted"/>
<accession>A0ABP2AU56</accession>